<accession>A0A8S5PVX6</accession>
<evidence type="ECO:0000256" key="1">
    <source>
        <dbReference type="SAM" id="Phobius"/>
    </source>
</evidence>
<organism evidence="2">
    <name type="scientific">Siphoviridae sp. ctlgF9</name>
    <dbReference type="NCBI Taxonomy" id="2825649"/>
    <lineage>
        <taxon>Viruses</taxon>
        <taxon>Duplodnaviria</taxon>
        <taxon>Heunggongvirae</taxon>
        <taxon>Uroviricota</taxon>
        <taxon>Caudoviricetes</taxon>
    </lineage>
</organism>
<proteinExistence type="predicted"/>
<feature type="transmembrane region" description="Helical" evidence="1">
    <location>
        <begin position="35"/>
        <end position="55"/>
    </location>
</feature>
<evidence type="ECO:0000313" key="2">
    <source>
        <dbReference type="EMBL" id="DAE10643.1"/>
    </source>
</evidence>
<reference evidence="2" key="1">
    <citation type="journal article" date="2021" name="Proc. Natl. Acad. Sci. U.S.A.">
        <title>A Catalog of Tens of Thousands of Viruses from Human Metagenomes Reveals Hidden Associations with Chronic Diseases.</title>
        <authorList>
            <person name="Tisza M.J."/>
            <person name="Buck C.B."/>
        </authorList>
    </citation>
    <scope>NUCLEOTIDE SEQUENCE</scope>
    <source>
        <strain evidence="2">CtlgF9</strain>
    </source>
</reference>
<protein>
    <submittedName>
        <fullName evidence="2">Uncharacterized protein</fullName>
    </submittedName>
</protein>
<keyword evidence="1" id="KW-0812">Transmembrane</keyword>
<dbReference type="EMBL" id="BK015517">
    <property type="protein sequence ID" value="DAE10643.1"/>
    <property type="molecule type" value="Genomic_DNA"/>
</dbReference>
<keyword evidence="1" id="KW-0472">Membrane</keyword>
<feature type="transmembrane region" description="Helical" evidence="1">
    <location>
        <begin position="12"/>
        <end position="29"/>
    </location>
</feature>
<name>A0A8S5PVX6_9CAUD</name>
<sequence>METKVIATIGKIAAVVGCAASLTLAYMAILQFNILAVFFIAAASFNVWLFCECDVNDKLARKVVR</sequence>
<keyword evidence="1" id="KW-1133">Transmembrane helix</keyword>